<dbReference type="InParanoid" id="B4NEY7"/>
<sequence>NNNNNHYIGKRLTCSVLGCGYQTDRRWDLRRHWNSMKHQNDEVPYESDSDIKRSVFTCNFCDYKTAKKFCYERHKKSTKHFRRKEKLMKESQDDDSAEDQQEDQSHLYKCYTCDYATAKKFCYDRHVESRKHRMKIQEAEDNVDDELIVYSDIKYGSPSESNDEEFIVCEKEVFEPNDLIIVDEDVVKKEIIYMPSNSIVSSKEQEDTVEETRYYMVLNND</sequence>
<dbReference type="Proteomes" id="UP000007798">
    <property type="component" value="Unassembled WGS sequence"/>
</dbReference>
<dbReference type="KEGG" id="dwi:6649407"/>
<keyword evidence="3" id="KW-1185">Reference proteome</keyword>
<dbReference type="InterPro" id="IPR013087">
    <property type="entry name" value="Znf_C2H2_type"/>
</dbReference>
<dbReference type="SMART" id="SM00355">
    <property type="entry name" value="ZnF_C2H2"/>
    <property type="match status" value="3"/>
</dbReference>
<dbReference type="OrthoDB" id="427030at2759"/>
<evidence type="ECO:0000259" key="1">
    <source>
        <dbReference type="SMART" id="SM00355"/>
    </source>
</evidence>
<proteinExistence type="predicted"/>
<feature type="non-terminal residue" evidence="2">
    <location>
        <position position="1"/>
    </location>
</feature>
<dbReference type="HOGENOM" id="CLU_1078792_0_0_1"/>
<evidence type="ECO:0000313" key="2">
    <source>
        <dbReference type="EMBL" id="EDW83362.2"/>
    </source>
</evidence>
<evidence type="ECO:0000313" key="3">
    <source>
        <dbReference type="Proteomes" id="UP000007798"/>
    </source>
</evidence>
<gene>
    <name evidence="2" type="primary">Dwil\GK22359</name>
    <name evidence="2" type="ORF">Dwil_GK22359</name>
</gene>
<feature type="domain" description="C2H2-type" evidence="1">
    <location>
        <begin position="12"/>
        <end position="38"/>
    </location>
</feature>
<protein>
    <recommendedName>
        <fullName evidence="1">C2H2-type domain-containing protein</fullName>
    </recommendedName>
</protein>
<reference evidence="2 3" key="1">
    <citation type="journal article" date="2007" name="Nature">
        <title>Evolution of genes and genomes on the Drosophila phylogeny.</title>
        <authorList>
            <consortium name="Drosophila 12 Genomes Consortium"/>
            <person name="Clark A.G."/>
            <person name="Eisen M.B."/>
            <person name="Smith D.R."/>
            <person name="Bergman C.M."/>
            <person name="Oliver B."/>
            <person name="Markow T.A."/>
            <person name="Kaufman T.C."/>
            <person name="Kellis M."/>
            <person name="Gelbart W."/>
            <person name="Iyer V.N."/>
            <person name="Pollard D.A."/>
            <person name="Sackton T.B."/>
            <person name="Larracuente A.M."/>
            <person name="Singh N.D."/>
            <person name="Abad J.P."/>
            <person name="Abt D.N."/>
            <person name="Adryan B."/>
            <person name="Aguade M."/>
            <person name="Akashi H."/>
            <person name="Anderson W.W."/>
            <person name="Aquadro C.F."/>
            <person name="Ardell D.H."/>
            <person name="Arguello R."/>
            <person name="Artieri C.G."/>
            <person name="Barbash D.A."/>
            <person name="Barker D."/>
            <person name="Barsanti P."/>
            <person name="Batterham P."/>
            <person name="Batzoglou S."/>
            <person name="Begun D."/>
            <person name="Bhutkar A."/>
            <person name="Blanco E."/>
            <person name="Bosak S.A."/>
            <person name="Bradley R.K."/>
            <person name="Brand A.D."/>
            <person name="Brent M.R."/>
            <person name="Brooks A.N."/>
            <person name="Brown R.H."/>
            <person name="Butlin R.K."/>
            <person name="Caggese C."/>
            <person name="Calvi B.R."/>
            <person name="Bernardo de Carvalho A."/>
            <person name="Caspi A."/>
            <person name="Castrezana S."/>
            <person name="Celniker S.E."/>
            <person name="Chang J.L."/>
            <person name="Chapple C."/>
            <person name="Chatterji S."/>
            <person name="Chinwalla A."/>
            <person name="Civetta A."/>
            <person name="Clifton S.W."/>
            <person name="Comeron J.M."/>
            <person name="Costello J.C."/>
            <person name="Coyne J.A."/>
            <person name="Daub J."/>
            <person name="David R.G."/>
            <person name="Delcher A.L."/>
            <person name="Delehaunty K."/>
            <person name="Do C.B."/>
            <person name="Ebling H."/>
            <person name="Edwards K."/>
            <person name="Eickbush T."/>
            <person name="Evans J.D."/>
            <person name="Filipski A."/>
            <person name="Findeiss S."/>
            <person name="Freyhult E."/>
            <person name="Fulton L."/>
            <person name="Fulton R."/>
            <person name="Garcia A.C."/>
            <person name="Gardiner A."/>
            <person name="Garfield D.A."/>
            <person name="Garvin B.E."/>
            <person name="Gibson G."/>
            <person name="Gilbert D."/>
            <person name="Gnerre S."/>
            <person name="Godfrey J."/>
            <person name="Good R."/>
            <person name="Gotea V."/>
            <person name="Gravely B."/>
            <person name="Greenberg A.J."/>
            <person name="Griffiths-Jones S."/>
            <person name="Gross S."/>
            <person name="Guigo R."/>
            <person name="Gustafson E.A."/>
            <person name="Haerty W."/>
            <person name="Hahn M.W."/>
            <person name="Halligan D.L."/>
            <person name="Halpern A.L."/>
            <person name="Halter G.M."/>
            <person name="Han M.V."/>
            <person name="Heger A."/>
            <person name="Hillier L."/>
            <person name="Hinrichs A.S."/>
            <person name="Holmes I."/>
            <person name="Hoskins R.A."/>
            <person name="Hubisz M.J."/>
            <person name="Hultmark D."/>
            <person name="Huntley M.A."/>
            <person name="Jaffe D.B."/>
            <person name="Jagadeeshan S."/>
            <person name="Jeck W.R."/>
            <person name="Johnson J."/>
            <person name="Jones C.D."/>
            <person name="Jordan W.C."/>
            <person name="Karpen G.H."/>
            <person name="Kataoka E."/>
            <person name="Keightley P.D."/>
            <person name="Kheradpour P."/>
            <person name="Kirkness E.F."/>
            <person name="Koerich L.B."/>
            <person name="Kristiansen K."/>
            <person name="Kudrna D."/>
            <person name="Kulathinal R.J."/>
            <person name="Kumar S."/>
            <person name="Kwok R."/>
            <person name="Lander E."/>
            <person name="Langley C.H."/>
            <person name="Lapoint R."/>
            <person name="Lazzaro B.P."/>
            <person name="Lee S.J."/>
            <person name="Levesque L."/>
            <person name="Li R."/>
            <person name="Lin C.F."/>
            <person name="Lin M.F."/>
            <person name="Lindblad-Toh K."/>
            <person name="Llopart A."/>
            <person name="Long M."/>
            <person name="Low L."/>
            <person name="Lozovsky E."/>
            <person name="Lu J."/>
            <person name="Luo M."/>
            <person name="Machado C.A."/>
            <person name="Makalowski W."/>
            <person name="Marzo M."/>
            <person name="Matsuda M."/>
            <person name="Matzkin L."/>
            <person name="McAllister B."/>
            <person name="McBride C.S."/>
            <person name="McKernan B."/>
            <person name="McKernan K."/>
            <person name="Mendez-Lago M."/>
            <person name="Minx P."/>
            <person name="Mollenhauer M.U."/>
            <person name="Montooth K."/>
            <person name="Mount S.M."/>
            <person name="Mu X."/>
            <person name="Myers E."/>
            <person name="Negre B."/>
            <person name="Newfeld S."/>
            <person name="Nielsen R."/>
            <person name="Noor M.A."/>
            <person name="O'Grady P."/>
            <person name="Pachter L."/>
            <person name="Papaceit M."/>
            <person name="Parisi M.J."/>
            <person name="Parisi M."/>
            <person name="Parts L."/>
            <person name="Pedersen J.S."/>
            <person name="Pesole G."/>
            <person name="Phillippy A.M."/>
            <person name="Ponting C.P."/>
            <person name="Pop M."/>
            <person name="Porcelli D."/>
            <person name="Powell J.R."/>
            <person name="Prohaska S."/>
            <person name="Pruitt K."/>
            <person name="Puig M."/>
            <person name="Quesneville H."/>
            <person name="Ram K.R."/>
            <person name="Rand D."/>
            <person name="Rasmussen M.D."/>
            <person name="Reed L.K."/>
            <person name="Reenan R."/>
            <person name="Reily A."/>
            <person name="Remington K.A."/>
            <person name="Rieger T.T."/>
            <person name="Ritchie M.G."/>
            <person name="Robin C."/>
            <person name="Rogers Y.H."/>
            <person name="Rohde C."/>
            <person name="Rozas J."/>
            <person name="Rubenfield M.J."/>
            <person name="Ruiz A."/>
            <person name="Russo S."/>
            <person name="Salzberg S.L."/>
            <person name="Sanchez-Gracia A."/>
            <person name="Saranga D.J."/>
            <person name="Sato H."/>
            <person name="Schaeffer S.W."/>
            <person name="Schatz M.C."/>
            <person name="Schlenke T."/>
            <person name="Schwartz R."/>
            <person name="Segarra C."/>
            <person name="Singh R.S."/>
            <person name="Sirot L."/>
            <person name="Sirota M."/>
            <person name="Sisneros N.B."/>
            <person name="Smith C.D."/>
            <person name="Smith T.F."/>
            <person name="Spieth J."/>
            <person name="Stage D.E."/>
            <person name="Stark A."/>
            <person name="Stephan W."/>
            <person name="Strausberg R.L."/>
            <person name="Strempel S."/>
            <person name="Sturgill D."/>
            <person name="Sutton G."/>
            <person name="Sutton G.G."/>
            <person name="Tao W."/>
            <person name="Teichmann S."/>
            <person name="Tobari Y.N."/>
            <person name="Tomimura Y."/>
            <person name="Tsolas J.M."/>
            <person name="Valente V.L."/>
            <person name="Venter E."/>
            <person name="Venter J.C."/>
            <person name="Vicario S."/>
            <person name="Vieira F.G."/>
            <person name="Vilella A.J."/>
            <person name="Villasante A."/>
            <person name="Walenz B."/>
            <person name="Wang J."/>
            <person name="Wasserman M."/>
            <person name="Watts T."/>
            <person name="Wilson D."/>
            <person name="Wilson R.K."/>
            <person name="Wing R.A."/>
            <person name="Wolfner M.F."/>
            <person name="Wong A."/>
            <person name="Wong G.K."/>
            <person name="Wu C.I."/>
            <person name="Wu G."/>
            <person name="Yamamoto D."/>
            <person name="Yang H.P."/>
            <person name="Yang S.P."/>
            <person name="Yorke J.A."/>
            <person name="Yoshida K."/>
            <person name="Zdobnov E."/>
            <person name="Zhang P."/>
            <person name="Zhang Y."/>
            <person name="Zimin A.V."/>
            <person name="Baldwin J."/>
            <person name="Abdouelleil A."/>
            <person name="Abdulkadir J."/>
            <person name="Abebe A."/>
            <person name="Abera B."/>
            <person name="Abreu J."/>
            <person name="Acer S.C."/>
            <person name="Aftuck L."/>
            <person name="Alexander A."/>
            <person name="An P."/>
            <person name="Anderson E."/>
            <person name="Anderson S."/>
            <person name="Arachi H."/>
            <person name="Azer M."/>
            <person name="Bachantsang P."/>
            <person name="Barry A."/>
            <person name="Bayul T."/>
            <person name="Berlin A."/>
            <person name="Bessette D."/>
            <person name="Bloom T."/>
            <person name="Blye J."/>
            <person name="Boguslavskiy L."/>
            <person name="Bonnet C."/>
            <person name="Boukhgalter B."/>
            <person name="Bourzgui I."/>
            <person name="Brown A."/>
            <person name="Cahill P."/>
            <person name="Channer S."/>
            <person name="Cheshatsang Y."/>
            <person name="Chuda L."/>
            <person name="Citroen M."/>
            <person name="Collymore A."/>
            <person name="Cooke P."/>
            <person name="Costello M."/>
            <person name="D'Aco K."/>
            <person name="Daza R."/>
            <person name="De Haan G."/>
            <person name="DeGray S."/>
            <person name="DeMaso C."/>
            <person name="Dhargay N."/>
            <person name="Dooley K."/>
            <person name="Dooley E."/>
            <person name="Doricent M."/>
            <person name="Dorje P."/>
            <person name="Dorjee K."/>
            <person name="Dupes A."/>
            <person name="Elong R."/>
            <person name="Falk J."/>
            <person name="Farina A."/>
            <person name="Faro S."/>
            <person name="Ferguson D."/>
            <person name="Fisher S."/>
            <person name="Foley C.D."/>
            <person name="Franke A."/>
            <person name="Friedrich D."/>
            <person name="Gadbois L."/>
            <person name="Gearin G."/>
            <person name="Gearin C.R."/>
            <person name="Giannoukos G."/>
            <person name="Goode T."/>
            <person name="Graham J."/>
            <person name="Grandbois E."/>
            <person name="Grewal S."/>
            <person name="Gyaltsen K."/>
            <person name="Hafez N."/>
            <person name="Hagos B."/>
            <person name="Hall J."/>
            <person name="Henson C."/>
            <person name="Hollinger A."/>
            <person name="Honan T."/>
            <person name="Huard M.D."/>
            <person name="Hughes L."/>
            <person name="Hurhula B."/>
            <person name="Husby M.E."/>
            <person name="Kamat A."/>
            <person name="Kanga B."/>
            <person name="Kashin S."/>
            <person name="Khazanovich D."/>
            <person name="Kisner P."/>
            <person name="Lance K."/>
            <person name="Lara M."/>
            <person name="Lee W."/>
            <person name="Lennon N."/>
            <person name="Letendre F."/>
            <person name="LeVine R."/>
            <person name="Lipovsky A."/>
            <person name="Liu X."/>
            <person name="Liu J."/>
            <person name="Liu S."/>
            <person name="Lokyitsang T."/>
            <person name="Lokyitsang Y."/>
            <person name="Lubonja R."/>
            <person name="Lui A."/>
            <person name="MacDonald P."/>
            <person name="Magnisalis V."/>
            <person name="Maru K."/>
            <person name="Matthews C."/>
            <person name="McCusker W."/>
            <person name="McDonough S."/>
            <person name="Mehta T."/>
            <person name="Meldrim J."/>
            <person name="Meneus L."/>
            <person name="Mihai O."/>
            <person name="Mihalev A."/>
            <person name="Mihova T."/>
            <person name="Mittelman R."/>
            <person name="Mlenga V."/>
            <person name="Montmayeur A."/>
            <person name="Mulrain L."/>
            <person name="Navidi A."/>
            <person name="Naylor J."/>
            <person name="Negash T."/>
            <person name="Nguyen T."/>
            <person name="Nguyen N."/>
            <person name="Nicol R."/>
            <person name="Norbu C."/>
            <person name="Norbu N."/>
            <person name="Novod N."/>
            <person name="O'Neill B."/>
            <person name="Osman S."/>
            <person name="Markiewicz E."/>
            <person name="Oyono O.L."/>
            <person name="Patti C."/>
            <person name="Phunkhang P."/>
            <person name="Pierre F."/>
            <person name="Priest M."/>
            <person name="Raghuraman S."/>
            <person name="Rege F."/>
            <person name="Reyes R."/>
            <person name="Rise C."/>
            <person name="Rogov P."/>
            <person name="Ross K."/>
            <person name="Ryan E."/>
            <person name="Settipalli S."/>
            <person name="Shea T."/>
            <person name="Sherpa N."/>
            <person name="Shi L."/>
            <person name="Shih D."/>
            <person name="Sparrow T."/>
            <person name="Spaulding J."/>
            <person name="Stalker J."/>
            <person name="Stange-Thomann N."/>
            <person name="Stavropoulos S."/>
            <person name="Stone C."/>
            <person name="Strader C."/>
            <person name="Tesfaye S."/>
            <person name="Thomson T."/>
            <person name="Thoulutsang Y."/>
            <person name="Thoulutsang D."/>
            <person name="Topham K."/>
            <person name="Topping I."/>
            <person name="Tsamla T."/>
            <person name="Vassiliev H."/>
            <person name="Vo A."/>
            <person name="Wangchuk T."/>
            <person name="Wangdi T."/>
            <person name="Weiand M."/>
            <person name="Wilkinson J."/>
            <person name="Wilson A."/>
            <person name="Yadav S."/>
            <person name="Young G."/>
            <person name="Yu Q."/>
            <person name="Zembek L."/>
            <person name="Zhong D."/>
            <person name="Zimmer A."/>
            <person name="Zwirko Z."/>
            <person name="Jaffe D.B."/>
            <person name="Alvarez P."/>
            <person name="Brockman W."/>
            <person name="Butler J."/>
            <person name="Chin C."/>
            <person name="Gnerre S."/>
            <person name="Grabherr M."/>
            <person name="Kleber M."/>
            <person name="Mauceli E."/>
            <person name="MacCallum I."/>
        </authorList>
    </citation>
    <scope>NUCLEOTIDE SEQUENCE [LARGE SCALE GENOMIC DNA]</scope>
    <source>
        <strain evidence="3">Tucson 14030-0811.24</strain>
    </source>
</reference>
<dbReference type="AlphaFoldDB" id="B4NEY7"/>
<organism evidence="2 3">
    <name type="scientific">Drosophila willistoni</name>
    <name type="common">Fruit fly</name>
    <dbReference type="NCBI Taxonomy" id="7260"/>
    <lineage>
        <taxon>Eukaryota</taxon>
        <taxon>Metazoa</taxon>
        <taxon>Ecdysozoa</taxon>
        <taxon>Arthropoda</taxon>
        <taxon>Hexapoda</taxon>
        <taxon>Insecta</taxon>
        <taxon>Pterygota</taxon>
        <taxon>Neoptera</taxon>
        <taxon>Endopterygota</taxon>
        <taxon>Diptera</taxon>
        <taxon>Brachycera</taxon>
        <taxon>Muscomorpha</taxon>
        <taxon>Ephydroidea</taxon>
        <taxon>Drosophilidae</taxon>
        <taxon>Drosophila</taxon>
        <taxon>Sophophora</taxon>
    </lineage>
</organism>
<name>B4NEY7_DROWI</name>
<dbReference type="EMBL" id="CH964251">
    <property type="protein sequence ID" value="EDW83362.2"/>
    <property type="molecule type" value="Genomic_DNA"/>
</dbReference>
<feature type="domain" description="C2H2-type" evidence="1">
    <location>
        <begin position="108"/>
        <end position="132"/>
    </location>
</feature>
<accession>B4NEY7</accession>
<dbReference type="FunCoup" id="B4NEY7">
    <property type="interactions" value="1"/>
</dbReference>
<feature type="domain" description="C2H2-type" evidence="1">
    <location>
        <begin position="56"/>
        <end position="80"/>
    </location>
</feature>